<comment type="caution">
    <text evidence="1">The sequence shown here is derived from an EMBL/GenBank/DDBJ whole genome shotgun (WGS) entry which is preliminary data.</text>
</comment>
<protein>
    <submittedName>
        <fullName evidence="1">Anti-repressor protein</fullName>
    </submittedName>
</protein>
<reference evidence="1 2" key="1">
    <citation type="journal article" date="2015" name="Phytopathology">
        <title>Genomes of Candidatus Liberibacter solanacearum haplotype A from New Zealand and the USA suggest significant genome plasticity in the species.</title>
        <authorList>
            <person name="Thompson S.M."/>
            <person name="Johnson C.P."/>
            <person name="Lu A.Y."/>
            <person name="Frampton R.A."/>
            <person name="Sullivan K.L."/>
            <person name="Fiers M.W."/>
            <person name="Crowhurst R.N."/>
            <person name="Pitman A.R."/>
            <person name="Scott I."/>
            <person name="Gudmestad N.C."/>
            <person name="Smith G.R."/>
        </authorList>
    </citation>
    <scope>NUCLEOTIDE SEQUENCE [LARGE SCALE GENOMIC DNA]</scope>
    <source>
        <strain evidence="1 2">LsoNZ1</strain>
    </source>
</reference>
<dbReference type="PATRIC" id="fig|556287.9.peg.350"/>
<dbReference type="Pfam" id="PF09669">
    <property type="entry name" value="Phage_pRha"/>
    <property type="match status" value="1"/>
</dbReference>
<name>A0A0F4VJH9_9HYPH</name>
<dbReference type="Proteomes" id="UP000033731">
    <property type="component" value="Unassembled WGS sequence"/>
</dbReference>
<evidence type="ECO:0000313" key="1">
    <source>
        <dbReference type="EMBL" id="KJZ81611.1"/>
    </source>
</evidence>
<gene>
    <name evidence="1" type="ORF">DJ66_0333</name>
</gene>
<dbReference type="AlphaFoldDB" id="A0A0F4VJH9"/>
<keyword evidence="2" id="KW-1185">Reference proteome</keyword>
<organism evidence="1 2">
    <name type="scientific">Candidatus Liberibacter solanacearum</name>
    <dbReference type="NCBI Taxonomy" id="556287"/>
    <lineage>
        <taxon>Bacteria</taxon>
        <taxon>Pseudomonadati</taxon>
        <taxon>Pseudomonadota</taxon>
        <taxon>Alphaproteobacteria</taxon>
        <taxon>Hyphomicrobiales</taxon>
        <taxon>Rhizobiaceae</taxon>
        <taxon>Liberibacter</taxon>
    </lineage>
</organism>
<proteinExistence type="predicted"/>
<evidence type="ECO:0000313" key="2">
    <source>
        <dbReference type="Proteomes" id="UP000033731"/>
    </source>
</evidence>
<accession>A0A0F4VJH9</accession>
<dbReference type="EMBL" id="JMTK01000002">
    <property type="protein sequence ID" value="KJZ81611.1"/>
    <property type="molecule type" value="Genomic_DNA"/>
</dbReference>
<dbReference type="RefSeq" id="WP_045960602.1">
    <property type="nucleotide sequence ID" value="NZ_JMTK01000002.1"/>
</dbReference>
<sequence length="250" mass="28365">MNDLENTNNVKTMSSREIAEITGKRHDNVLADIGKILKDAEIDALKFEAIYLDKYKRKQREYRLPYREALLVTSGYDAKQRLKIIDRWEALETGKEQPRYKPPKLPSATTIMKLHKHLVSLAKQAGLKDDQMLIKVNRGVTKITGVDQLEAMDIKCLPTPDNDGRLNPTDIGRLLNPAMGARAINTLLLNLGLQEKQPDDKGYILTPKGEVLGGMMRVIPLQHVEGSTQQPRWNPKVIVPYLQELINHNQ</sequence>
<dbReference type="InterPro" id="IPR014054">
    <property type="entry name" value="Phage_regulatory_Rha"/>
</dbReference>